<feature type="compositionally biased region" description="Pro residues" evidence="5">
    <location>
        <begin position="116"/>
        <end position="129"/>
    </location>
</feature>
<dbReference type="EMBL" id="ML977559">
    <property type="protein sequence ID" value="KAF2006509.1"/>
    <property type="molecule type" value="Genomic_DNA"/>
</dbReference>
<evidence type="ECO:0000259" key="6">
    <source>
        <dbReference type="PROSITE" id="PS50135"/>
    </source>
</evidence>
<dbReference type="GO" id="GO:0008270">
    <property type="term" value="F:zinc ion binding"/>
    <property type="evidence" value="ECO:0007669"/>
    <property type="project" value="UniProtKB-KW"/>
</dbReference>
<keyword evidence="8" id="KW-1185">Reference proteome</keyword>
<dbReference type="InterPro" id="IPR043145">
    <property type="entry name" value="Znf_ZZ_sf"/>
</dbReference>
<proteinExistence type="predicted"/>
<evidence type="ECO:0000256" key="1">
    <source>
        <dbReference type="ARBA" id="ARBA00022723"/>
    </source>
</evidence>
<sequence>MATPNPNQRYSFVGQVLAQGQINRASQNNPQSPSNQGQRYALPPSGYVQAHYAPTVPMIAELPAPLPIAPPTTTSAKQLDEDEKLAQQLHQMELAEARRASIMLQSPVIGSAPTFPQCPPGQHTPPQQPGRPYSQSLSTNPGQRLMHQMWGRPLSHRPSQSLSSEVVPTPMSVSPTALLPPAPNDPVLLAQYLEYHRQVPYPPQWVLPPVIVTFYHTFYWLPKGDWLSPIHSDTWHTVRFQHQKANTSKPPFKLTYKTKGGVLRDLRYEWAMTSPAAGKKAGEKPTWTYSLRRDRDSHQKVIETLISPKGKEVLCTYLHAANYDSLQFIGPDGKSYKWVSQIPLNSMHGARFDTIRHALFVSTERFGNQDPLYGQIVADHTYWDGYINTGEVHPVTVKCDGCDAQPIVGLRWRCKTCRNHDVCESCRVSILSVKPTCRFTLVSIPDEALYIRYPNIDTSMVIATLTILKDWQKHMIGKQKMRDPGGFATTLNSARKSDLGRVSHWKVSDYTKGSGDEVYGTLIKAVENANQAAEAAVMIGDVVGAMGG</sequence>
<gene>
    <name evidence="7" type="ORF">P154DRAFT_517586</name>
</gene>
<dbReference type="OrthoDB" id="661148at2759"/>
<protein>
    <recommendedName>
        <fullName evidence="6">ZZ-type domain-containing protein</fullName>
    </recommendedName>
</protein>
<dbReference type="SMART" id="SM00291">
    <property type="entry name" value="ZnF_ZZ"/>
    <property type="match status" value="1"/>
</dbReference>
<keyword evidence="3" id="KW-0862">Zinc</keyword>
<feature type="domain" description="ZZ-type" evidence="6">
    <location>
        <begin position="394"/>
        <end position="458"/>
    </location>
</feature>
<evidence type="ECO:0000313" key="8">
    <source>
        <dbReference type="Proteomes" id="UP000799779"/>
    </source>
</evidence>
<evidence type="ECO:0000256" key="4">
    <source>
        <dbReference type="PROSITE-ProRule" id="PRU00228"/>
    </source>
</evidence>
<dbReference type="Gene3D" id="3.30.60.90">
    <property type="match status" value="1"/>
</dbReference>
<dbReference type="Pfam" id="PF00569">
    <property type="entry name" value="ZZ"/>
    <property type="match status" value="1"/>
</dbReference>
<evidence type="ECO:0000256" key="2">
    <source>
        <dbReference type="ARBA" id="ARBA00022771"/>
    </source>
</evidence>
<keyword evidence="2 4" id="KW-0863">Zinc-finger</keyword>
<name>A0A6A5X070_9PLEO</name>
<reference evidence="7" key="1">
    <citation type="journal article" date="2020" name="Stud. Mycol.">
        <title>101 Dothideomycetes genomes: a test case for predicting lifestyles and emergence of pathogens.</title>
        <authorList>
            <person name="Haridas S."/>
            <person name="Albert R."/>
            <person name="Binder M."/>
            <person name="Bloem J."/>
            <person name="Labutti K."/>
            <person name="Salamov A."/>
            <person name="Andreopoulos B."/>
            <person name="Baker S."/>
            <person name="Barry K."/>
            <person name="Bills G."/>
            <person name="Bluhm B."/>
            <person name="Cannon C."/>
            <person name="Castanera R."/>
            <person name="Culley D."/>
            <person name="Daum C."/>
            <person name="Ezra D."/>
            <person name="Gonzalez J."/>
            <person name="Henrissat B."/>
            <person name="Kuo A."/>
            <person name="Liang C."/>
            <person name="Lipzen A."/>
            <person name="Lutzoni F."/>
            <person name="Magnuson J."/>
            <person name="Mondo S."/>
            <person name="Nolan M."/>
            <person name="Ohm R."/>
            <person name="Pangilinan J."/>
            <person name="Park H.-J."/>
            <person name="Ramirez L."/>
            <person name="Alfaro M."/>
            <person name="Sun H."/>
            <person name="Tritt A."/>
            <person name="Yoshinaga Y."/>
            <person name="Zwiers L.-H."/>
            <person name="Turgeon B."/>
            <person name="Goodwin S."/>
            <person name="Spatafora J."/>
            <person name="Crous P."/>
            <person name="Grigoriev I."/>
        </authorList>
    </citation>
    <scope>NUCLEOTIDE SEQUENCE</scope>
    <source>
        <strain evidence="7">CBS 123094</strain>
    </source>
</reference>
<accession>A0A6A5X070</accession>
<feature type="region of interest" description="Disordered" evidence="5">
    <location>
        <begin position="110"/>
        <end position="141"/>
    </location>
</feature>
<organism evidence="7 8">
    <name type="scientific">Amniculicola lignicola CBS 123094</name>
    <dbReference type="NCBI Taxonomy" id="1392246"/>
    <lineage>
        <taxon>Eukaryota</taxon>
        <taxon>Fungi</taxon>
        <taxon>Dikarya</taxon>
        <taxon>Ascomycota</taxon>
        <taxon>Pezizomycotina</taxon>
        <taxon>Dothideomycetes</taxon>
        <taxon>Pleosporomycetidae</taxon>
        <taxon>Pleosporales</taxon>
        <taxon>Amniculicolaceae</taxon>
        <taxon>Amniculicola</taxon>
    </lineage>
</organism>
<evidence type="ECO:0000256" key="3">
    <source>
        <dbReference type="ARBA" id="ARBA00022833"/>
    </source>
</evidence>
<dbReference type="Proteomes" id="UP000799779">
    <property type="component" value="Unassembled WGS sequence"/>
</dbReference>
<dbReference type="InterPro" id="IPR000433">
    <property type="entry name" value="Znf_ZZ"/>
</dbReference>
<dbReference type="AlphaFoldDB" id="A0A6A5X070"/>
<evidence type="ECO:0000256" key="5">
    <source>
        <dbReference type="SAM" id="MobiDB-lite"/>
    </source>
</evidence>
<dbReference type="SUPFAM" id="SSF57850">
    <property type="entry name" value="RING/U-box"/>
    <property type="match status" value="1"/>
</dbReference>
<keyword evidence="1" id="KW-0479">Metal-binding</keyword>
<evidence type="ECO:0000313" key="7">
    <source>
        <dbReference type="EMBL" id="KAF2006509.1"/>
    </source>
</evidence>
<dbReference type="PROSITE" id="PS50135">
    <property type="entry name" value="ZF_ZZ_2"/>
    <property type="match status" value="1"/>
</dbReference>